<dbReference type="InterPro" id="IPR012337">
    <property type="entry name" value="RNaseH-like_sf"/>
</dbReference>
<comment type="caution">
    <text evidence="10">The sequence shown here is derived from an EMBL/GenBank/DDBJ whole genome shotgun (WGS) entry which is preliminary data.</text>
</comment>
<dbReference type="GO" id="GO:0005634">
    <property type="term" value="C:nucleus"/>
    <property type="evidence" value="ECO:0007669"/>
    <property type="project" value="UniProtKB-SubCell"/>
</dbReference>
<dbReference type="SUPFAM" id="SSF53098">
    <property type="entry name" value="Ribonuclease H-like"/>
    <property type="match status" value="1"/>
</dbReference>
<evidence type="ECO:0000256" key="6">
    <source>
        <dbReference type="ARBA" id="ARBA00023242"/>
    </source>
</evidence>
<evidence type="ECO:0000259" key="9">
    <source>
        <dbReference type="Pfam" id="PF14372"/>
    </source>
</evidence>
<dbReference type="GO" id="GO:0008270">
    <property type="term" value="F:zinc ion binding"/>
    <property type="evidence" value="ECO:0007669"/>
    <property type="project" value="UniProtKB-KW"/>
</dbReference>
<reference evidence="10" key="1">
    <citation type="submission" date="2020-01" db="EMBL/GenBank/DDBJ databases">
        <authorList>
            <person name="Mishra B."/>
        </authorList>
    </citation>
    <scope>NUCLEOTIDE SEQUENCE [LARGE SCALE GENOMIC DNA]</scope>
</reference>
<dbReference type="InterPro" id="IPR008906">
    <property type="entry name" value="HATC_C_dom"/>
</dbReference>
<evidence type="ECO:0000259" key="8">
    <source>
        <dbReference type="Pfam" id="PF05699"/>
    </source>
</evidence>
<dbReference type="EMBL" id="CACVBM020001718">
    <property type="protein sequence ID" value="CAA7058274.1"/>
    <property type="molecule type" value="Genomic_DNA"/>
</dbReference>
<evidence type="ECO:0000256" key="3">
    <source>
        <dbReference type="ARBA" id="ARBA00022771"/>
    </source>
</evidence>
<evidence type="ECO:0000256" key="5">
    <source>
        <dbReference type="ARBA" id="ARBA00023125"/>
    </source>
</evidence>
<dbReference type="AlphaFoldDB" id="A0A6D2KY72"/>
<sequence length="529" mass="61196">MLVTADAKLKARKIDQHVFREMVAKSIIQHDLPFSYVEYERVRAVWKYLNDDVQVISRNTAVADVIKYYENEKAALKRELRNLHGRISFTSDLWTAVTDEGYVCLTAHYIDSKWQLKNKILVFNALPPPHSGIKLAMHLLEMLKEWGIDKKVFSLTLDNATSNDCMQDILKSQLVLRDDLLCGGEFFHVRCSAHILNLIVQDGLKVIGSSLHKTRESIKYVTASESRDILFRRSCESARVEEKRELILDVPTRWNSTYHMLERALKYRAGFINLKTMDKNFKSSPTNEEWDRAKAICDFLEPFDEITKLISGSTYPTSNMYFFQVWQIHNWLRVNEYNSDEIVSEMVIPMKEKFDKYWVEVSDIFAIASILDPRLKLTLVQYCFERDCSFTCKTKIEHCEDFFAFRKSNVAVSGKSSLDIYLDEPPLDTTDIKSLLDWWKDNSKRFGELSSVACDVLSIPITTVASESSFSIGGRVLNKYRSRLLPKNVQALICSRNWLKGFEAYENEEAENLVEEDETNTEAEATELS</sequence>
<gene>
    <name evidence="10" type="ORF">MERR_LOCUS45510</name>
</gene>
<evidence type="ECO:0000256" key="2">
    <source>
        <dbReference type="ARBA" id="ARBA00022723"/>
    </source>
</evidence>
<organism evidence="10 11">
    <name type="scientific">Microthlaspi erraticum</name>
    <dbReference type="NCBI Taxonomy" id="1685480"/>
    <lineage>
        <taxon>Eukaryota</taxon>
        <taxon>Viridiplantae</taxon>
        <taxon>Streptophyta</taxon>
        <taxon>Embryophyta</taxon>
        <taxon>Tracheophyta</taxon>
        <taxon>Spermatophyta</taxon>
        <taxon>Magnoliopsida</taxon>
        <taxon>eudicotyledons</taxon>
        <taxon>Gunneridae</taxon>
        <taxon>Pentapetalae</taxon>
        <taxon>rosids</taxon>
        <taxon>malvids</taxon>
        <taxon>Brassicales</taxon>
        <taxon>Brassicaceae</taxon>
        <taxon>Coluteocarpeae</taxon>
        <taxon>Microthlaspi</taxon>
    </lineage>
</organism>
<keyword evidence="6" id="KW-0539">Nucleus</keyword>
<keyword evidence="5" id="KW-0238">DNA-binding</keyword>
<proteinExistence type="predicted"/>
<dbReference type="GO" id="GO:0046983">
    <property type="term" value="F:protein dimerization activity"/>
    <property type="evidence" value="ECO:0007669"/>
    <property type="project" value="InterPro"/>
</dbReference>
<name>A0A6D2KY72_9BRAS</name>
<dbReference type="Proteomes" id="UP000467841">
    <property type="component" value="Unassembled WGS sequence"/>
</dbReference>
<evidence type="ECO:0000256" key="1">
    <source>
        <dbReference type="ARBA" id="ARBA00004123"/>
    </source>
</evidence>
<dbReference type="PANTHER" id="PTHR46481:SF10">
    <property type="entry name" value="ZINC FINGER BED DOMAIN-CONTAINING PROTEIN 39"/>
    <property type="match status" value="1"/>
</dbReference>
<evidence type="ECO:0000313" key="10">
    <source>
        <dbReference type="EMBL" id="CAA7058274.1"/>
    </source>
</evidence>
<evidence type="ECO:0000256" key="4">
    <source>
        <dbReference type="ARBA" id="ARBA00022833"/>
    </source>
</evidence>
<comment type="subcellular location">
    <subcellularLocation>
        <location evidence="1">Nucleus</location>
    </subcellularLocation>
</comment>
<dbReference type="PANTHER" id="PTHR46481">
    <property type="entry name" value="ZINC FINGER BED DOMAIN-CONTAINING PROTEIN 4"/>
    <property type="match status" value="1"/>
</dbReference>
<keyword evidence="3" id="KW-0863">Zinc-finger</keyword>
<dbReference type="InterPro" id="IPR025525">
    <property type="entry name" value="hAT-like_transposase_RNase-H"/>
</dbReference>
<feature type="region of interest" description="Disordered" evidence="7">
    <location>
        <begin position="510"/>
        <end position="529"/>
    </location>
</feature>
<evidence type="ECO:0008006" key="12">
    <source>
        <dbReference type="Google" id="ProtNLM"/>
    </source>
</evidence>
<accession>A0A6D2KY72</accession>
<protein>
    <recommendedName>
        <fullName evidence="12">HAT C-terminal dimerisation domain-containing protein</fullName>
    </recommendedName>
</protein>
<keyword evidence="2" id="KW-0479">Metal-binding</keyword>
<dbReference type="InterPro" id="IPR052035">
    <property type="entry name" value="ZnF_BED_domain_contain"/>
</dbReference>
<dbReference type="GO" id="GO:0003677">
    <property type="term" value="F:DNA binding"/>
    <property type="evidence" value="ECO:0007669"/>
    <property type="project" value="UniProtKB-KW"/>
</dbReference>
<keyword evidence="4" id="KW-0862">Zinc</keyword>
<feature type="domain" description="hAT-like transposase RNase-H fold" evidence="9">
    <location>
        <begin position="311"/>
        <end position="402"/>
    </location>
</feature>
<evidence type="ECO:0000313" key="11">
    <source>
        <dbReference type="Proteomes" id="UP000467841"/>
    </source>
</evidence>
<feature type="domain" description="HAT C-terminal dimerisation" evidence="8">
    <location>
        <begin position="418"/>
        <end position="499"/>
    </location>
</feature>
<dbReference type="OrthoDB" id="1111633at2759"/>
<evidence type="ECO:0000256" key="7">
    <source>
        <dbReference type="SAM" id="MobiDB-lite"/>
    </source>
</evidence>
<keyword evidence="11" id="KW-1185">Reference proteome</keyword>
<dbReference type="Pfam" id="PF14372">
    <property type="entry name" value="hAT-like_RNase-H"/>
    <property type="match status" value="1"/>
</dbReference>
<dbReference type="Pfam" id="PF05699">
    <property type="entry name" value="Dimer_Tnp_hAT"/>
    <property type="match status" value="1"/>
</dbReference>